<dbReference type="InterPro" id="IPR026054">
    <property type="entry name" value="Nucleoporin"/>
</dbReference>
<feature type="compositionally biased region" description="Low complexity" evidence="1">
    <location>
        <begin position="98"/>
        <end position="108"/>
    </location>
</feature>
<feature type="region of interest" description="Disordered" evidence="1">
    <location>
        <begin position="38"/>
        <end position="133"/>
    </location>
</feature>
<dbReference type="AlphaFoldDB" id="A0A218UFG0"/>
<feature type="compositionally biased region" description="Polar residues" evidence="1">
    <location>
        <begin position="820"/>
        <end position="834"/>
    </location>
</feature>
<dbReference type="GO" id="GO:0005643">
    <property type="term" value="C:nuclear pore"/>
    <property type="evidence" value="ECO:0007669"/>
    <property type="project" value="TreeGrafter"/>
</dbReference>
<feature type="compositionally biased region" description="Basic residues" evidence="1">
    <location>
        <begin position="865"/>
        <end position="875"/>
    </location>
</feature>
<dbReference type="Proteomes" id="UP000197619">
    <property type="component" value="Unassembled WGS sequence"/>
</dbReference>
<feature type="compositionally biased region" description="Low complexity" evidence="1">
    <location>
        <begin position="835"/>
        <end position="848"/>
    </location>
</feature>
<feature type="compositionally biased region" description="Low complexity" evidence="1">
    <location>
        <begin position="39"/>
        <end position="50"/>
    </location>
</feature>
<name>A0A218UFG0_9PASE</name>
<sequence>MSSLNNTYAGGIPSSIRNAIASSYSSSRGLTRLWKRRGVSVSPLSSPASSRPQTPEWPLKKAREEESHHSNTSTPVKSDKELQTEKVVESPVWKKQNSLSPPSASGSSGKRKRKIPLLSSFRGDQLLLPPPPQLGYSITSEDLDAEKKAVLQWFNSVLEDKADAVSSTTAEMMPVSKPPVFVVTSPGPLPASAAPAHASSSLLDSLKKMQSSQAVSTMPDSSGTAAASQPPLSAAQPPAPVVSLESSSLPAISADTKPVSLLSTPAPSAPPALVVQAPSSLASPVFTELGQTPSKPPSFPKPSILFEMLNTPPASQPAVTAATAVLTTATAMPTMASATPTASTAVPIPPTATPTTTPIFKPIFGAVPKSENAAVCTAVTSTTATVPVSSGPASASSTSSIFKPIFASITAASSPAKVSPFTFKPAAQPTSEPTTASTSALAGITGLPNIIFTTAATAATTQSSSTDATIKPVFSFGPNPPVSARPAASVTVTAATSTSTTQPFLFGGLSSSAPSTETSFATSGLVFQFGKPPPATVTATTSVPGGPPFGQVPSNSTTVGFSIFGSTTLTTSAAATTAQAPLTFGSSVSAFGSFSASAKPPPPYPSTGSQLTFSTGAAESQVPTSKPASGSISFTPSFSFGAPPAQSVAQSAFGSGAQPAFGTTSAQGSFGTSSTQAAFGTTTSVFSFGTATSTTSSFGGTTQTTSSSTSATVFGTTPSPFTFGASTQPGPSTSAFGMGTPGLSSGSPAVAFSFGAGQSGPAPAAAPFGSSLPQSALGVQGQSTPFAFTMSSTPNSKPAFGGSPVPTFGQGTPVPGAVGSGSSTLSFRTPSTPASSFGGVSTSFGSSTPAFSIGAGSKTGTRQRLQARRQHTRKK</sequence>
<dbReference type="PANTHER" id="PTHR23193:SF5">
    <property type="entry name" value="NUCLEAR ENVELOPE PORE MEMBRANE PROTEIN POM 121C-RELATED"/>
    <property type="match status" value="1"/>
</dbReference>
<keyword evidence="3" id="KW-1185">Reference proteome</keyword>
<dbReference type="EMBL" id="MUZQ01000343">
    <property type="protein sequence ID" value="OWK52484.1"/>
    <property type="molecule type" value="Genomic_DNA"/>
</dbReference>
<protein>
    <submittedName>
        <fullName evidence="2">Nuclear envelope pore membrane protein POM 121C</fullName>
    </submittedName>
</protein>
<dbReference type="Pfam" id="PF15229">
    <property type="entry name" value="POM121"/>
    <property type="match status" value="1"/>
</dbReference>
<evidence type="ECO:0000313" key="3">
    <source>
        <dbReference type="Proteomes" id="UP000197619"/>
    </source>
</evidence>
<gene>
    <name evidence="2" type="primary">POM121C</name>
    <name evidence="2" type="ORF">RLOC_00007652</name>
</gene>
<reference evidence="2 3" key="1">
    <citation type="submission" date="2017-05" db="EMBL/GenBank/DDBJ databases">
        <title>Genome of assembly of the Bengalese finch, Lonchura striata domestica.</title>
        <authorList>
            <person name="Colquitt B.M."/>
            <person name="Brainard M.S."/>
        </authorList>
    </citation>
    <scope>NUCLEOTIDE SEQUENCE [LARGE SCALE GENOMIC DNA]</scope>
    <source>
        <strain evidence="2">White83orange57</strain>
    </source>
</reference>
<comment type="caution">
    <text evidence="2">The sequence shown here is derived from an EMBL/GenBank/DDBJ whole genome shotgun (WGS) entry which is preliminary data.</text>
</comment>
<evidence type="ECO:0000313" key="2">
    <source>
        <dbReference type="EMBL" id="OWK52484.1"/>
    </source>
</evidence>
<dbReference type="PANTHER" id="PTHR23193">
    <property type="entry name" value="NUCLEAR PORE COMPLEX PROTEIN NUP"/>
    <property type="match status" value="1"/>
</dbReference>
<feature type="compositionally biased region" description="Polar residues" evidence="1">
    <location>
        <begin position="208"/>
        <end position="224"/>
    </location>
</feature>
<feature type="region of interest" description="Disordered" evidence="1">
    <location>
        <begin position="204"/>
        <end position="241"/>
    </location>
</feature>
<feature type="region of interest" description="Disordered" evidence="1">
    <location>
        <begin position="794"/>
        <end position="875"/>
    </location>
</feature>
<accession>A0A218UFG0</accession>
<dbReference type="GO" id="GO:0017056">
    <property type="term" value="F:structural constituent of nuclear pore"/>
    <property type="evidence" value="ECO:0007669"/>
    <property type="project" value="TreeGrafter"/>
</dbReference>
<evidence type="ECO:0000256" key="1">
    <source>
        <dbReference type="SAM" id="MobiDB-lite"/>
    </source>
</evidence>
<dbReference type="STRING" id="299123.ENSLSDP00000013708"/>
<dbReference type="GO" id="GO:0008139">
    <property type="term" value="F:nuclear localization sequence binding"/>
    <property type="evidence" value="ECO:0007669"/>
    <property type="project" value="TreeGrafter"/>
</dbReference>
<proteinExistence type="predicted"/>
<feature type="compositionally biased region" description="Low complexity" evidence="1">
    <location>
        <begin position="225"/>
        <end position="241"/>
    </location>
</feature>
<organism evidence="2 3">
    <name type="scientific">Lonchura striata</name>
    <name type="common">white-rumped munia</name>
    <dbReference type="NCBI Taxonomy" id="40157"/>
    <lineage>
        <taxon>Eukaryota</taxon>
        <taxon>Metazoa</taxon>
        <taxon>Chordata</taxon>
        <taxon>Craniata</taxon>
        <taxon>Vertebrata</taxon>
        <taxon>Euteleostomi</taxon>
        <taxon>Archelosauria</taxon>
        <taxon>Archosauria</taxon>
        <taxon>Dinosauria</taxon>
        <taxon>Saurischia</taxon>
        <taxon>Theropoda</taxon>
        <taxon>Coelurosauria</taxon>
        <taxon>Aves</taxon>
        <taxon>Neognathae</taxon>
        <taxon>Neoaves</taxon>
        <taxon>Telluraves</taxon>
        <taxon>Australaves</taxon>
        <taxon>Passeriformes</taxon>
        <taxon>Passeroidea</taxon>
        <taxon>Estrildidae</taxon>
        <taxon>Estrildinae</taxon>
        <taxon>Lonchura</taxon>
    </lineage>
</organism>
<dbReference type="GO" id="GO:0006606">
    <property type="term" value="P:protein import into nucleus"/>
    <property type="evidence" value="ECO:0007669"/>
    <property type="project" value="TreeGrafter"/>
</dbReference>
<feature type="compositionally biased region" description="Basic and acidic residues" evidence="1">
    <location>
        <begin position="58"/>
        <end position="69"/>
    </location>
</feature>
<feature type="region of interest" description="Disordered" evidence="1">
    <location>
        <begin position="597"/>
        <end position="629"/>
    </location>
</feature>
<feature type="compositionally biased region" description="Polar residues" evidence="1">
    <location>
        <begin position="610"/>
        <end position="629"/>
    </location>
</feature>
<dbReference type="GO" id="GO:0006405">
    <property type="term" value="P:RNA export from nucleus"/>
    <property type="evidence" value="ECO:0007669"/>
    <property type="project" value="TreeGrafter"/>
</dbReference>
<feature type="compositionally biased region" description="Basic and acidic residues" evidence="1">
    <location>
        <begin position="77"/>
        <end position="88"/>
    </location>
</feature>